<dbReference type="OrthoDB" id="3637487at2759"/>
<sequence>MSLQTLPVEILCMIIRYIGSDQLRKQESCCLAVFKVWYQIAKRILLEDLRISAIQLVQAPDNQYPTLRTSLRRLILDIHGPEDWPAEQDIERLNHALISVTEKSDHLTSFTLLVRRNYNPRPRPHYASTWNPTPFFNVLGASKISHLVIDTWGSNMTSSVHICPRLALQLPSLKSLCLRMYSICTEVLEFPRGDSATPSRIESIIINLSPQDSQRMSKKDPEYCNGRRLLYHAMASEGTKIAKQMPSLKVFRILRQCHAIASMDCTNCITGIETTIAGTGDLEDRRVVEPDEASRTRFSWMNSDFSS</sequence>
<reference evidence="1" key="1">
    <citation type="submission" date="2022-12" db="EMBL/GenBank/DDBJ databases">
        <authorList>
            <person name="Petersen C."/>
        </authorList>
    </citation>
    <scope>NUCLEOTIDE SEQUENCE</scope>
    <source>
        <strain evidence="1">IBT 3081</strain>
    </source>
</reference>
<dbReference type="GeneID" id="81467817"/>
<proteinExistence type="predicted"/>
<accession>A0A9W9R9W0</accession>
<keyword evidence="2" id="KW-1185">Reference proteome</keyword>
<reference evidence="1" key="2">
    <citation type="journal article" date="2023" name="IMA Fungus">
        <title>Comparative genomic study of the Penicillium genus elucidates a diverse pangenome and 15 lateral gene transfer events.</title>
        <authorList>
            <person name="Petersen C."/>
            <person name="Sorensen T."/>
            <person name="Nielsen M.R."/>
            <person name="Sondergaard T.E."/>
            <person name="Sorensen J.L."/>
            <person name="Fitzpatrick D.A."/>
            <person name="Frisvad J.C."/>
            <person name="Nielsen K.L."/>
        </authorList>
    </citation>
    <scope>NUCLEOTIDE SEQUENCE</scope>
    <source>
        <strain evidence="1">IBT 3081</strain>
    </source>
</reference>
<organism evidence="1 2">
    <name type="scientific">Penicillium concentricum</name>
    <dbReference type="NCBI Taxonomy" id="293559"/>
    <lineage>
        <taxon>Eukaryota</taxon>
        <taxon>Fungi</taxon>
        <taxon>Dikarya</taxon>
        <taxon>Ascomycota</taxon>
        <taxon>Pezizomycotina</taxon>
        <taxon>Eurotiomycetes</taxon>
        <taxon>Eurotiomycetidae</taxon>
        <taxon>Eurotiales</taxon>
        <taxon>Aspergillaceae</taxon>
        <taxon>Penicillium</taxon>
    </lineage>
</organism>
<dbReference type="AlphaFoldDB" id="A0A9W9R9W0"/>
<evidence type="ECO:0000313" key="1">
    <source>
        <dbReference type="EMBL" id="KAJ5356302.1"/>
    </source>
</evidence>
<gene>
    <name evidence="1" type="ORF">N7517_010911</name>
</gene>
<dbReference type="RefSeq" id="XP_056574449.1">
    <property type="nucleotide sequence ID" value="XM_056728634.1"/>
</dbReference>
<comment type="caution">
    <text evidence="1">The sequence shown here is derived from an EMBL/GenBank/DDBJ whole genome shotgun (WGS) entry which is preliminary data.</text>
</comment>
<dbReference type="EMBL" id="JAPZBT010000006">
    <property type="protein sequence ID" value="KAJ5356302.1"/>
    <property type="molecule type" value="Genomic_DNA"/>
</dbReference>
<protein>
    <recommendedName>
        <fullName evidence="3">F-box domain-containing protein</fullName>
    </recommendedName>
</protein>
<name>A0A9W9R9W0_9EURO</name>
<evidence type="ECO:0008006" key="3">
    <source>
        <dbReference type="Google" id="ProtNLM"/>
    </source>
</evidence>
<dbReference type="Proteomes" id="UP001147752">
    <property type="component" value="Unassembled WGS sequence"/>
</dbReference>
<evidence type="ECO:0000313" key="2">
    <source>
        <dbReference type="Proteomes" id="UP001147752"/>
    </source>
</evidence>